<keyword evidence="2" id="KW-0547">Nucleotide-binding</keyword>
<dbReference type="InterPro" id="IPR032823">
    <property type="entry name" value="BCA_ABC_TP_C"/>
</dbReference>
<reference evidence="5 6" key="1">
    <citation type="journal article" date="2021" name="Microbiol. Resour. Announc.">
        <title>Complete Genome Sequences of Three Human Oral Treponema parvum Isolates.</title>
        <authorList>
            <person name="Zeng H."/>
            <person name="Watt R.M."/>
        </authorList>
    </citation>
    <scope>NUCLEOTIDE SEQUENCE [LARGE SCALE GENOMIC DNA]</scope>
    <source>
        <strain evidence="5 6">ATCC 700770</strain>
    </source>
</reference>
<organism evidence="5 6">
    <name type="scientific">Treponema parvum</name>
    <dbReference type="NCBI Taxonomy" id="138851"/>
    <lineage>
        <taxon>Bacteria</taxon>
        <taxon>Pseudomonadati</taxon>
        <taxon>Spirochaetota</taxon>
        <taxon>Spirochaetia</taxon>
        <taxon>Spirochaetales</taxon>
        <taxon>Treponemataceae</taxon>
        <taxon>Treponema</taxon>
    </lineage>
</organism>
<name>A0A975F300_9SPIR</name>
<dbReference type="CDD" id="cd03219">
    <property type="entry name" value="ABC_Mj1267_LivG_branched"/>
    <property type="match status" value="1"/>
</dbReference>
<dbReference type="GO" id="GO:0015188">
    <property type="term" value="F:L-isoleucine transmembrane transporter activity"/>
    <property type="evidence" value="ECO:0007669"/>
    <property type="project" value="TreeGrafter"/>
</dbReference>
<dbReference type="InterPro" id="IPR003439">
    <property type="entry name" value="ABC_transporter-like_ATP-bd"/>
</dbReference>
<gene>
    <name evidence="5" type="ORF">HRQ91_02205</name>
</gene>
<evidence type="ECO:0000259" key="4">
    <source>
        <dbReference type="PROSITE" id="PS50893"/>
    </source>
</evidence>
<feature type="domain" description="ABC transporter" evidence="4">
    <location>
        <begin position="2"/>
        <end position="249"/>
    </location>
</feature>
<dbReference type="Gene3D" id="3.40.50.300">
    <property type="entry name" value="P-loop containing nucleotide triphosphate hydrolases"/>
    <property type="match status" value="1"/>
</dbReference>
<dbReference type="GO" id="GO:0005304">
    <property type="term" value="F:L-valine transmembrane transporter activity"/>
    <property type="evidence" value="ECO:0007669"/>
    <property type="project" value="TreeGrafter"/>
</dbReference>
<dbReference type="GO" id="GO:0005524">
    <property type="term" value="F:ATP binding"/>
    <property type="evidence" value="ECO:0007669"/>
    <property type="project" value="UniProtKB-KW"/>
</dbReference>
<dbReference type="KEGG" id="tpav:HRQ91_02205"/>
<evidence type="ECO:0000256" key="2">
    <source>
        <dbReference type="ARBA" id="ARBA00022741"/>
    </source>
</evidence>
<dbReference type="AlphaFoldDB" id="A0A975F300"/>
<dbReference type="GO" id="GO:1903806">
    <property type="term" value="P:L-isoleucine import across plasma membrane"/>
    <property type="evidence" value="ECO:0007669"/>
    <property type="project" value="TreeGrafter"/>
</dbReference>
<dbReference type="SUPFAM" id="SSF52540">
    <property type="entry name" value="P-loop containing nucleoside triphosphate hydrolases"/>
    <property type="match status" value="1"/>
</dbReference>
<dbReference type="Proteomes" id="UP000671908">
    <property type="component" value="Chromosome"/>
</dbReference>
<dbReference type="Pfam" id="PF00005">
    <property type="entry name" value="ABC_tran"/>
    <property type="match status" value="1"/>
</dbReference>
<dbReference type="GO" id="GO:0015192">
    <property type="term" value="F:L-phenylalanine transmembrane transporter activity"/>
    <property type="evidence" value="ECO:0007669"/>
    <property type="project" value="TreeGrafter"/>
</dbReference>
<dbReference type="PROSITE" id="PS50893">
    <property type="entry name" value="ABC_TRANSPORTER_2"/>
    <property type="match status" value="1"/>
</dbReference>
<evidence type="ECO:0000256" key="1">
    <source>
        <dbReference type="ARBA" id="ARBA00022448"/>
    </source>
</evidence>
<evidence type="ECO:0000313" key="5">
    <source>
        <dbReference type="EMBL" id="QTQ13360.1"/>
    </source>
</evidence>
<dbReference type="FunFam" id="3.40.50.300:FF:000421">
    <property type="entry name" value="Branched-chain amino acid ABC transporter ATP-binding protein"/>
    <property type="match status" value="1"/>
</dbReference>
<dbReference type="PANTHER" id="PTHR45772:SF7">
    <property type="entry name" value="AMINO ACID ABC TRANSPORTER ATP-BINDING PROTEIN"/>
    <property type="match status" value="1"/>
</dbReference>
<evidence type="ECO:0000313" key="6">
    <source>
        <dbReference type="Proteomes" id="UP000671908"/>
    </source>
</evidence>
<sequence>MLEANNVTVKFGGLVAVDHVSLKVKEHTIHSIIGPNGAGKSTFFNAVSGIHALDEGVIKLQGKEIQGLPPDKIARNAVGRTFQNIKLFKSLSVLENVLCGSHMNAKSNLLQDIFHTKAEKNEEERLIEKAVELLKSVELGGVLHNPAGSLPYGDQRKLEIARALISNPKLLLLDEPAAGMNPIETDGLKNFILGLKEKGYTILLIEHHVRMVMSLADMITVLDHGKKIAEGGKDEIQNNELVIEAYLGKAYRSKK</sequence>
<dbReference type="GO" id="GO:0042941">
    <property type="term" value="P:D-alanine transmembrane transport"/>
    <property type="evidence" value="ECO:0007669"/>
    <property type="project" value="TreeGrafter"/>
</dbReference>
<keyword evidence="6" id="KW-1185">Reference proteome</keyword>
<dbReference type="GO" id="GO:0005886">
    <property type="term" value="C:plasma membrane"/>
    <property type="evidence" value="ECO:0007669"/>
    <property type="project" value="TreeGrafter"/>
</dbReference>
<dbReference type="GO" id="GO:0015808">
    <property type="term" value="P:L-alanine transport"/>
    <property type="evidence" value="ECO:0007669"/>
    <property type="project" value="TreeGrafter"/>
</dbReference>
<dbReference type="GO" id="GO:0016887">
    <property type="term" value="F:ATP hydrolysis activity"/>
    <property type="evidence" value="ECO:0007669"/>
    <property type="project" value="InterPro"/>
</dbReference>
<dbReference type="EMBL" id="CP054142">
    <property type="protein sequence ID" value="QTQ13360.1"/>
    <property type="molecule type" value="Genomic_DNA"/>
</dbReference>
<dbReference type="Pfam" id="PF12399">
    <property type="entry name" value="BCA_ABC_TP_C"/>
    <property type="match status" value="1"/>
</dbReference>
<dbReference type="InterPro" id="IPR027417">
    <property type="entry name" value="P-loop_NTPase"/>
</dbReference>
<proteinExistence type="predicted"/>
<dbReference type="PANTHER" id="PTHR45772">
    <property type="entry name" value="CONSERVED COMPONENT OF ABC TRANSPORTER FOR NATURAL AMINO ACIDS-RELATED"/>
    <property type="match status" value="1"/>
</dbReference>
<dbReference type="RefSeq" id="WP_210120056.1">
    <property type="nucleotide sequence ID" value="NZ_CP054142.1"/>
</dbReference>
<protein>
    <submittedName>
        <fullName evidence="5">ABC transporter ATP-binding protein</fullName>
    </submittedName>
</protein>
<keyword evidence="1" id="KW-0813">Transport</keyword>
<evidence type="ECO:0000256" key="3">
    <source>
        <dbReference type="ARBA" id="ARBA00022840"/>
    </source>
</evidence>
<dbReference type="GO" id="GO:1903805">
    <property type="term" value="P:L-valine import across plasma membrane"/>
    <property type="evidence" value="ECO:0007669"/>
    <property type="project" value="TreeGrafter"/>
</dbReference>
<dbReference type="InterPro" id="IPR051120">
    <property type="entry name" value="ABC_AA/LPS_Transport"/>
</dbReference>
<keyword evidence="3 5" id="KW-0067">ATP-binding</keyword>
<accession>A0A975F300</accession>